<comment type="caution">
    <text evidence="1">The sequence shown here is derived from an EMBL/GenBank/DDBJ whole genome shotgun (WGS) entry which is preliminary data.</text>
</comment>
<dbReference type="Gene3D" id="3.30.40.10">
    <property type="entry name" value="Zinc/RING finger domain, C3HC4 (zinc finger)"/>
    <property type="match status" value="1"/>
</dbReference>
<evidence type="ECO:0000313" key="1">
    <source>
        <dbReference type="EMBL" id="CAB3245080.1"/>
    </source>
</evidence>
<dbReference type="OrthoDB" id="6375801at2759"/>
<dbReference type="AlphaFoldDB" id="A0A8S1AFI7"/>
<gene>
    <name evidence="1" type="ORF">APLA_LOCUS10292</name>
</gene>
<organism evidence="1 2">
    <name type="scientific">Arctia plantaginis</name>
    <name type="common">Wood tiger moth</name>
    <name type="synonym">Phalaena plantaginis</name>
    <dbReference type="NCBI Taxonomy" id="874455"/>
    <lineage>
        <taxon>Eukaryota</taxon>
        <taxon>Metazoa</taxon>
        <taxon>Ecdysozoa</taxon>
        <taxon>Arthropoda</taxon>
        <taxon>Hexapoda</taxon>
        <taxon>Insecta</taxon>
        <taxon>Pterygota</taxon>
        <taxon>Neoptera</taxon>
        <taxon>Endopterygota</taxon>
        <taxon>Lepidoptera</taxon>
        <taxon>Glossata</taxon>
        <taxon>Ditrysia</taxon>
        <taxon>Noctuoidea</taxon>
        <taxon>Erebidae</taxon>
        <taxon>Arctiinae</taxon>
        <taxon>Arctia</taxon>
    </lineage>
</organism>
<evidence type="ECO:0000313" key="2">
    <source>
        <dbReference type="Proteomes" id="UP000494106"/>
    </source>
</evidence>
<sequence length="656" mass="75110">MELAMREVYTDCKKDAEKRIIKKVTLKIGEKLCKKPERKYLGLKSQVRKPCYKKKPLNKNIAEELEKFYGRDDISRNTAGKRETRTKNKKKVQIRYLVDTLQNLYQIYKDEGGKYSFTSFFRYKPYYILSPNVMTRNTCMCIKHSNIEFIFDALKLKGIMPHKNTTELLSNVACDTKSYDCMYNKCQQCKIPRIQYNEDKSQGEVTWFKWGRVVHKYEKAGQEMITKKTIKQQIKGTVRDLIMELEKELPTFKTHCFNWKEQQRQYRVCVTNMKDKEISILCDFSENYECHGKSMADGIGGSVKRQLDKRVSHGHDITNATEACHILQSTMKSVKCFYVSDDDVQNFKKLIPDGLRAVPGTMQLHQVISVQAHQIQYRQLSCFCGEMRGLCCCHHPKTHFLTDQMAPFTEAPEISLPAIMANEPSVIPIVVCPDPEPSFSSPKPSTSCDDGTGRASFPPVFEISTNCPSHIAFDEMDVKCDGNNLIESVDAETDLLSIDIRSLENISEIFGECPSSDIKIPEDVPVLDFPKITTYNAEVPQTIKRVKIHKPFDDDQIQITPPIKRVKPLNPCGVSFHDKSNKKSIKVLLPKIEKENQTKGKTNASSSRTFPCVICKTRQRFILQEMAKCMVCKKWVCISCSGTTAFDFICPVCLSD</sequence>
<name>A0A8S1AFI7_ARCPL</name>
<dbReference type="Proteomes" id="UP000494106">
    <property type="component" value="Unassembled WGS sequence"/>
</dbReference>
<proteinExistence type="predicted"/>
<keyword evidence="2" id="KW-1185">Reference proteome</keyword>
<dbReference type="EMBL" id="CADEBC010000523">
    <property type="protein sequence ID" value="CAB3245080.1"/>
    <property type="molecule type" value="Genomic_DNA"/>
</dbReference>
<dbReference type="PANTHER" id="PTHR46601:SF2">
    <property type="entry name" value="UBIQUITIN-LIKE PROTEASE FAMILY PROFILE DOMAIN-CONTAINING PROTEIN"/>
    <property type="match status" value="1"/>
</dbReference>
<protein>
    <submittedName>
        <fullName evidence="1">Uncharacterized protein</fullName>
    </submittedName>
</protein>
<dbReference type="PANTHER" id="PTHR46601">
    <property type="entry name" value="ULP_PROTEASE DOMAIN-CONTAINING PROTEIN"/>
    <property type="match status" value="1"/>
</dbReference>
<accession>A0A8S1AFI7</accession>
<reference evidence="1 2" key="1">
    <citation type="submission" date="2020-04" db="EMBL/GenBank/DDBJ databases">
        <authorList>
            <person name="Wallbank WR R."/>
            <person name="Pardo Diaz C."/>
            <person name="Kozak K."/>
            <person name="Martin S."/>
            <person name="Jiggins C."/>
            <person name="Moest M."/>
            <person name="Warren A I."/>
            <person name="Byers J.R.P. K."/>
            <person name="Montejo-Kovacevich G."/>
            <person name="Yen C E."/>
        </authorList>
    </citation>
    <scope>NUCLEOTIDE SEQUENCE [LARGE SCALE GENOMIC DNA]</scope>
</reference>
<dbReference type="InterPro" id="IPR013083">
    <property type="entry name" value="Znf_RING/FYVE/PHD"/>
</dbReference>